<evidence type="ECO:0000313" key="1">
    <source>
        <dbReference type="EMBL" id="KAG2621878.1"/>
    </source>
</evidence>
<protein>
    <submittedName>
        <fullName evidence="1">Uncharacterized protein</fullName>
    </submittedName>
</protein>
<organism evidence="1 2">
    <name type="scientific">Panicum virgatum</name>
    <name type="common">Blackwell switchgrass</name>
    <dbReference type="NCBI Taxonomy" id="38727"/>
    <lineage>
        <taxon>Eukaryota</taxon>
        <taxon>Viridiplantae</taxon>
        <taxon>Streptophyta</taxon>
        <taxon>Embryophyta</taxon>
        <taxon>Tracheophyta</taxon>
        <taxon>Spermatophyta</taxon>
        <taxon>Magnoliopsida</taxon>
        <taxon>Liliopsida</taxon>
        <taxon>Poales</taxon>
        <taxon>Poaceae</taxon>
        <taxon>PACMAD clade</taxon>
        <taxon>Panicoideae</taxon>
        <taxon>Panicodae</taxon>
        <taxon>Paniceae</taxon>
        <taxon>Panicinae</taxon>
        <taxon>Panicum</taxon>
        <taxon>Panicum sect. Hiantes</taxon>
    </lineage>
</organism>
<evidence type="ECO:0000313" key="2">
    <source>
        <dbReference type="Proteomes" id="UP000823388"/>
    </source>
</evidence>
<reference evidence="1" key="1">
    <citation type="submission" date="2020-05" db="EMBL/GenBank/DDBJ databases">
        <title>WGS assembly of Panicum virgatum.</title>
        <authorList>
            <person name="Lovell J.T."/>
            <person name="Jenkins J."/>
            <person name="Shu S."/>
            <person name="Juenger T.E."/>
            <person name="Schmutz J."/>
        </authorList>
    </citation>
    <scope>NUCLEOTIDE SEQUENCE</scope>
    <source>
        <strain evidence="1">AP13</strain>
    </source>
</reference>
<dbReference type="EMBL" id="CM029042">
    <property type="protein sequence ID" value="KAG2621878.1"/>
    <property type="molecule type" value="Genomic_DNA"/>
</dbReference>
<gene>
    <name evidence="1" type="ORF">PVAP13_3NG302106</name>
</gene>
<name>A0A8T0UIJ6_PANVG</name>
<dbReference type="AlphaFoldDB" id="A0A8T0UIJ6"/>
<dbReference type="Proteomes" id="UP000823388">
    <property type="component" value="Chromosome 3N"/>
</dbReference>
<proteinExistence type="predicted"/>
<accession>A0A8T0UIJ6</accession>
<sequence length="36" mass="4047">MNEGDGERHHGVEGLFHVLSWPQGFFLSAARVRVIP</sequence>
<comment type="caution">
    <text evidence="1">The sequence shown here is derived from an EMBL/GenBank/DDBJ whole genome shotgun (WGS) entry which is preliminary data.</text>
</comment>
<keyword evidence="2" id="KW-1185">Reference proteome</keyword>